<sequence>MKIDRRSFLLAAGAAALAASLPARADGLEEIRKRGSLRVAVYNGFSPFSNQGKGIDVELAQALGKALGLSTQVVGYNADEDMDDDLRNMVWKGHYLGAQPSDVMMHVPVDSYLQGKNDKVKIFGPYHLETIAVARLPRIGQFRGSAANALEVFTREKIGVEGRTLSDAFLLGVLNGRLRDNVVHFPGVDKAVEKLKAGELAAVMGPRSEIEDALGKDNRFIIEAVQMPELKINSWPLGMAVKADDTSLADALADALKRLQKDGTVAAIFARHGISYLQPTL</sequence>
<dbReference type="Proteomes" id="UP000580043">
    <property type="component" value="Unassembled WGS sequence"/>
</dbReference>
<evidence type="ECO:0000313" key="3">
    <source>
        <dbReference type="Proteomes" id="UP000580043"/>
    </source>
</evidence>
<protein>
    <submittedName>
        <fullName evidence="2">Amino acid ABC transporter substrate-binding protein</fullName>
    </submittedName>
</protein>
<reference evidence="2 3" key="1">
    <citation type="submission" date="2020-04" db="EMBL/GenBank/DDBJ databases">
        <title>Zoogloea sp. G-4-1-14 isolated from soil.</title>
        <authorList>
            <person name="Dahal R.H."/>
        </authorList>
    </citation>
    <scope>NUCLEOTIDE SEQUENCE [LARGE SCALE GENOMIC DNA]</scope>
    <source>
        <strain evidence="2 3">G-4-1-14</strain>
    </source>
</reference>
<dbReference type="RefSeq" id="WP_169147427.1">
    <property type="nucleotide sequence ID" value="NZ_JABBGA010000019.1"/>
</dbReference>
<feature type="chain" id="PRO_5032710876" evidence="1">
    <location>
        <begin position="26"/>
        <end position="281"/>
    </location>
</feature>
<dbReference type="InterPro" id="IPR006311">
    <property type="entry name" value="TAT_signal"/>
</dbReference>
<proteinExistence type="predicted"/>
<dbReference type="PANTHER" id="PTHR35936:SF17">
    <property type="entry name" value="ARGININE-BINDING EXTRACELLULAR PROTEIN ARTP"/>
    <property type="match status" value="1"/>
</dbReference>
<feature type="signal peptide" evidence="1">
    <location>
        <begin position="1"/>
        <end position="25"/>
    </location>
</feature>
<evidence type="ECO:0000256" key="1">
    <source>
        <dbReference type="SAM" id="SignalP"/>
    </source>
</evidence>
<dbReference type="AlphaFoldDB" id="A0A848G990"/>
<accession>A0A848G990</accession>
<dbReference type="Gene3D" id="3.40.190.10">
    <property type="entry name" value="Periplasmic binding protein-like II"/>
    <property type="match status" value="3"/>
</dbReference>
<keyword evidence="3" id="KW-1185">Reference proteome</keyword>
<dbReference type="SUPFAM" id="SSF53850">
    <property type="entry name" value="Periplasmic binding protein-like II"/>
    <property type="match status" value="1"/>
</dbReference>
<keyword evidence="1" id="KW-0732">Signal</keyword>
<gene>
    <name evidence="2" type="ORF">HHL15_19255</name>
</gene>
<comment type="caution">
    <text evidence="2">The sequence shown here is derived from an EMBL/GenBank/DDBJ whole genome shotgun (WGS) entry which is preliminary data.</text>
</comment>
<name>A0A848G990_9RHOO</name>
<dbReference type="PROSITE" id="PS51318">
    <property type="entry name" value="TAT"/>
    <property type="match status" value="1"/>
</dbReference>
<dbReference type="EMBL" id="JABBGA010000019">
    <property type="protein sequence ID" value="NML27900.1"/>
    <property type="molecule type" value="Genomic_DNA"/>
</dbReference>
<evidence type="ECO:0000313" key="2">
    <source>
        <dbReference type="EMBL" id="NML27900.1"/>
    </source>
</evidence>
<dbReference type="PANTHER" id="PTHR35936">
    <property type="entry name" value="MEMBRANE-BOUND LYTIC MUREIN TRANSGLYCOSYLASE F"/>
    <property type="match status" value="1"/>
</dbReference>
<organism evidence="2 3">
    <name type="scientific">Zoogloea dura</name>
    <dbReference type="NCBI Taxonomy" id="2728840"/>
    <lineage>
        <taxon>Bacteria</taxon>
        <taxon>Pseudomonadati</taxon>
        <taxon>Pseudomonadota</taxon>
        <taxon>Betaproteobacteria</taxon>
        <taxon>Rhodocyclales</taxon>
        <taxon>Zoogloeaceae</taxon>
        <taxon>Zoogloea</taxon>
    </lineage>
</organism>